<dbReference type="InterPro" id="IPR036097">
    <property type="entry name" value="HisK_dim/P_sf"/>
</dbReference>
<evidence type="ECO:0000256" key="1">
    <source>
        <dbReference type="ARBA" id="ARBA00000085"/>
    </source>
</evidence>
<dbReference type="PANTHER" id="PTHR43711:SF1">
    <property type="entry name" value="HISTIDINE KINASE 1"/>
    <property type="match status" value="1"/>
</dbReference>
<evidence type="ECO:0000256" key="2">
    <source>
        <dbReference type="ARBA" id="ARBA00012438"/>
    </source>
</evidence>
<proteinExistence type="predicted"/>
<dbReference type="Proteomes" id="UP001348817">
    <property type="component" value="Chromosome"/>
</dbReference>
<accession>A0AAU9D9D9</accession>
<dbReference type="RefSeq" id="WP_338392692.1">
    <property type="nucleotide sequence ID" value="NZ_AP025314.1"/>
</dbReference>
<dbReference type="SUPFAM" id="SSF55874">
    <property type="entry name" value="ATPase domain of HSP90 chaperone/DNA topoisomerase II/histidine kinase"/>
    <property type="match status" value="1"/>
</dbReference>
<name>A0AAU9D9D9_9BACT</name>
<dbReference type="AlphaFoldDB" id="A0AAU9D9D9"/>
<reference evidence="9 10" key="1">
    <citation type="submission" date="2021-12" db="EMBL/GenBank/DDBJ databases">
        <title>Genome sequencing of bacteria with rrn-lacking chromosome and rrn-plasmid.</title>
        <authorList>
            <person name="Anda M."/>
            <person name="Iwasaki W."/>
        </authorList>
    </citation>
    <scope>NUCLEOTIDE SEQUENCE [LARGE SCALE GENOMIC DNA]</scope>
    <source>
        <strain evidence="9 10">DSM 100852</strain>
    </source>
</reference>
<dbReference type="KEGG" id="fax:FUAX_36110"/>
<dbReference type="Gene3D" id="1.10.287.130">
    <property type="match status" value="1"/>
</dbReference>
<evidence type="ECO:0000256" key="3">
    <source>
        <dbReference type="ARBA" id="ARBA00022553"/>
    </source>
</evidence>
<comment type="catalytic activity">
    <reaction evidence="1">
        <text>ATP + protein L-histidine = ADP + protein N-phospho-L-histidine.</text>
        <dbReference type="EC" id="2.7.13.3"/>
    </reaction>
</comment>
<dbReference type="SMART" id="SM00388">
    <property type="entry name" value="HisKA"/>
    <property type="match status" value="1"/>
</dbReference>
<evidence type="ECO:0000313" key="10">
    <source>
        <dbReference type="Proteomes" id="UP001348817"/>
    </source>
</evidence>
<dbReference type="EC" id="2.7.13.3" evidence="2"/>
<evidence type="ECO:0000313" key="9">
    <source>
        <dbReference type="EMBL" id="BDD11179.1"/>
    </source>
</evidence>
<feature type="signal peptide" evidence="7">
    <location>
        <begin position="1"/>
        <end position="26"/>
    </location>
</feature>
<evidence type="ECO:0000256" key="7">
    <source>
        <dbReference type="SAM" id="SignalP"/>
    </source>
</evidence>
<dbReference type="PANTHER" id="PTHR43711">
    <property type="entry name" value="TWO-COMPONENT HISTIDINE KINASE"/>
    <property type="match status" value="1"/>
</dbReference>
<feature type="domain" description="Histidine kinase" evidence="8">
    <location>
        <begin position="144"/>
        <end position="361"/>
    </location>
</feature>
<dbReference type="InterPro" id="IPR005467">
    <property type="entry name" value="His_kinase_dom"/>
</dbReference>
<dbReference type="InterPro" id="IPR003594">
    <property type="entry name" value="HATPase_dom"/>
</dbReference>
<evidence type="ECO:0000259" key="8">
    <source>
        <dbReference type="PROSITE" id="PS50109"/>
    </source>
</evidence>
<dbReference type="CDD" id="cd00075">
    <property type="entry name" value="HATPase"/>
    <property type="match status" value="1"/>
</dbReference>
<evidence type="ECO:0000256" key="5">
    <source>
        <dbReference type="ARBA" id="ARBA00022777"/>
    </source>
</evidence>
<dbReference type="FunFam" id="3.30.565.10:FF:000006">
    <property type="entry name" value="Sensor histidine kinase WalK"/>
    <property type="match status" value="1"/>
</dbReference>
<keyword evidence="3" id="KW-0597">Phosphoprotein</keyword>
<dbReference type="PROSITE" id="PS50109">
    <property type="entry name" value="HIS_KIN"/>
    <property type="match status" value="1"/>
</dbReference>
<dbReference type="CDD" id="cd00082">
    <property type="entry name" value="HisKA"/>
    <property type="match status" value="1"/>
</dbReference>
<protein>
    <recommendedName>
        <fullName evidence="2">histidine kinase</fullName>
        <ecNumber evidence="2">2.7.13.3</ecNumber>
    </recommendedName>
</protein>
<gene>
    <name evidence="9" type="ORF">FUAX_36110</name>
</gene>
<dbReference type="Pfam" id="PF02518">
    <property type="entry name" value="HATPase_c"/>
    <property type="match status" value="1"/>
</dbReference>
<sequence>MKLLFAFFLSTISLLQLPLASGSPHAGVHDKAPVAKLEWQQQEIESLKKQEQINQSELQERDNQVGALLLSLATLGALLFFLARQSYRQKRMNLMLDHKNKQLKTQRVMMQRHQKYLDKKNDELLLSNEALEEQIREKNEIIRIVAHDLRSPLNNILGLSELLAMDDNLSVDQRKYLQMIQKVVSDGDDLIQRLLDADALDQKHVTLELKQVNLAAISDSAIESEASHASRKRITVNVDYKEGPFIIDTDPRLIKQAIGNLLSNAIKFTPQGKSVSVRIQRTGEHITWEVEDQGPGISPEDRKKLFMKFSKLSPQPTGGEKSSGLGLSIVKKIIDRLGGEVHCESTEGKGSVFSLQIPLSVSVEANLVPHA</sequence>
<dbReference type="Gene3D" id="3.30.565.10">
    <property type="entry name" value="Histidine kinase-like ATPase, C-terminal domain"/>
    <property type="match status" value="1"/>
</dbReference>
<dbReference type="InterPro" id="IPR036890">
    <property type="entry name" value="HATPase_C_sf"/>
</dbReference>
<dbReference type="SUPFAM" id="SSF47384">
    <property type="entry name" value="Homodimeric domain of signal transducing histidine kinase"/>
    <property type="match status" value="1"/>
</dbReference>
<keyword evidence="6" id="KW-0902">Two-component regulatory system</keyword>
<dbReference type="InterPro" id="IPR003661">
    <property type="entry name" value="HisK_dim/P_dom"/>
</dbReference>
<organism evidence="9 10">
    <name type="scientific">Fulvitalea axinellae</name>
    <dbReference type="NCBI Taxonomy" id="1182444"/>
    <lineage>
        <taxon>Bacteria</taxon>
        <taxon>Pseudomonadati</taxon>
        <taxon>Bacteroidota</taxon>
        <taxon>Cytophagia</taxon>
        <taxon>Cytophagales</taxon>
        <taxon>Persicobacteraceae</taxon>
        <taxon>Fulvitalea</taxon>
    </lineage>
</organism>
<keyword evidence="7" id="KW-0732">Signal</keyword>
<keyword evidence="10" id="KW-1185">Reference proteome</keyword>
<dbReference type="EMBL" id="AP025314">
    <property type="protein sequence ID" value="BDD11179.1"/>
    <property type="molecule type" value="Genomic_DNA"/>
</dbReference>
<feature type="chain" id="PRO_5043964466" description="histidine kinase" evidence="7">
    <location>
        <begin position="27"/>
        <end position="371"/>
    </location>
</feature>
<dbReference type="GO" id="GO:0000155">
    <property type="term" value="F:phosphorelay sensor kinase activity"/>
    <property type="evidence" value="ECO:0007669"/>
    <property type="project" value="InterPro"/>
</dbReference>
<dbReference type="InterPro" id="IPR004358">
    <property type="entry name" value="Sig_transdc_His_kin-like_C"/>
</dbReference>
<dbReference type="Pfam" id="PF00512">
    <property type="entry name" value="HisKA"/>
    <property type="match status" value="1"/>
</dbReference>
<dbReference type="PRINTS" id="PR00344">
    <property type="entry name" value="BCTRLSENSOR"/>
</dbReference>
<evidence type="ECO:0000256" key="4">
    <source>
        <dbReference type="ARBA" id="ARBA00022679"/>
    </source>
</evidence>
<dbReference type="SMART" id="SM00387">
    <property type="entry name" value="HATPase_c"/>
    <property type="match status" value="1"/>
</dbReference>
<keyword evidence="4" id="KW-0808">Transferase</keyword>
<evidence type="ECO:0000256" key="6">
    <source>
        <dbReference type="ARBA" id="ARBA00023012"/>
    </source>
</evidence>
<dbReference type="InterPro" id="IPR050736">
    <property type="entry name" value="Sensor_HK_Regulatory"/>
</dbReference>
<keyword evidence="5" id="KW-0418">Kinase</keyword>